<evidence type="ECO:0000259" key="3">
    <source>
        <dbReference type="PROSITE" id="PS51186"/>
    </source>
</evidence>
<keyword evidence="2 4" id="KW-0012">Acyltransferase</keyword>
<protein>
    <submittedName>
        <fullName evidence="4">Spermidine N(1)-acetyltransferase</fullName>
        <ecNumber evidence="4">2.3.1.57</ecNumber>
    </submittedName>
</protein>
<evidence type="ECO:0000256" key="2">
    <source>
        <dbReference type="ARBA" id="ARBA00023315"/>
    </source>
</evidence>
<evidence type="ECO:0000313" key="4">
    <source>
        <dbReference type="EMBL" id="STY44048.1"/>
    </source>
</evidence>
<dbReference type="AlphaFoldDB" id="A0A378MCI5"/>
<dbReference type="EC" id="2.3.1.57" evidence="4"/>
<dbReference type="CDD" id="cd04301">
    <property type="entry name" value="NAT_SF"/>
    <property type="match status" value="1"/>
</dbReference>
<dbReference type="InterPro" id="IPR016181">
    <property type="entry name" value="Acyl_CoA_acyltransferase"/>
</dbReference>
<dbReference type="GO" id="GO:0004145">
    <property type="term" value="F:diamine N-acetyltransferase activity"/>
    <property type="evidence" value="ECO:0007669"/>
    <property type="project" value="UniProtKB-EC"/>
</dbReference>
<dbReference type="EMBL" id="UGPG01000001">
    <property type="protein sequence ID" value="STY44048.1"/>
    <property type="molecule type" value="Genomic_DNA"/>
</dbReference>
<dbReference type="Pfam" id="PF00583">
    <property type="entry name" value="Acetyltransf_1"/>
    <property type="match status" value="1"/>
</dbReference>
<reference evidence="4 5" key="1">
    <citation type="submission" date="2018-06" db="EMBL/GenBank/DDBJ databases">
        <authorList>
            <consortium name="Pathogen Informatics"/>
            <person name="Doyle S."/>
        </authorList>
    </citation>
    <scope>NUCLEOTIDE SEQUENCE [LARGE SCALE GENOMIC DNA]</scope>
    <source>
        <strain evidence="5">NCTC 10815</strain>
    </source>
</reference>
<keyword evidence="1 4" id="KW-0808">Transferase</keyword>
<name>A0A378MCI5_LISGR</name>
<dbReference type="PANTHER" id="PTHR43072:SF23">
    <property type="entry name" value="UPF0039 PROTEIN C11D3.02C"/>
    <property type="match status" value="1"/>
</dbReference>
<evidence type="ECO:0000256" key="1">
    <source>
        <dbReference type="ARBA" id="ARBA00022679"/>
    </source>
</evidence>
<gene>
    <name evidence="4" type="primary">speG_2</name>
    <name evidence="4" type="ORF">NCTC10815_01364</name>
</gene>
<dbReference type="Gene3D" id="3.40.630.30">
    <property type="match status" value="1"/>
</dbReference>
<organism evidence="4 5">
    <name type="scientific">Listeria grayi</name>
    <name type="common">Listeria murrayi</name>
    <dbReference type="NCBI Taxonomy" id="1641"/>
    <lineage>
        <taxon>Bacteria</taxon>
        <taxon>Bacillati</taxon>
        <taxon>Bacillota</taxon>
        <taxon>Bacilli</taxon>
        <taxon>Bacillales</taxon>
        <taxon>Listeriaceae</taxon>
        <taxon>Listeria</taxon>
    </lineage>
</organism>
<feature type="domain" description="N-acetyltransferase" evidence="3">
    <location>
        <begin position="16"/>
        <end position="172"/>
    </location>
</feature>
<dbReference type="Proteomes" id="UP000254879">
    <property type="component" value="Unassembled WGS sequence"/>
</dbReference>
<dbReference type="SUPFAM" id="SSF55729">
    <property type="entry name" value="Acyl-CoA N-acyltransferases (Nat)"/>
    <property type="match status" value="1"/>
</dbReference>
<dbReference type="InterPro" id="IPR000182">
    <property type="entry name" value="GNAT_dom"/>
</dbReference>
<dbReference type="PROSITE" id="PS51186">
    <property type="entry name" value="GNAT"/>
    <property type="match status" value="1"/>
</dbReference>
<dbReference type="PANTHER" id="PTHR43072">
    <property type="entry name" value="N-ACETYLTRANSFERASE"/>
    <property type="match status" value="1"/>
</dbReference>
<accession>A0A378MCI5</accession>
<sequence length="172" mass="19165">MEIRKNEYSKGTVNSLEIRESRKTDAAAMMEIENLVWTASTTPGEIHFASEAAFLLKNPPGTKKVAVIEGTAVGILGYHSPTSLTSNKHVWTFDIAVHPDYQKRGIGSALLAELKQLATAEHIHKLSLRVLSNNEKAILLYKRAGFEVEGILKQEFYLNGQFVDDVLMAYFL</sequence>
<proteinExistence type="predicted"/>
<evidence type="ECO:0000313" key="5">
    <source>
        <dbReference type="Proteomes" id="UP000254879"/>
    </source>
</evidence>